<keyword evidence="4 9" id="KW-0328">Glycosyltransferase</keyword>
<dbReference type="InterPro" id="IPR052078">
    <property type="entry name" value="Trehalose_Metab_GTase"/>
</dbReference>
<keyword evidence="6" id="KW-0119">Carbohydrate metabolism</keyword>
<dbReference type="Pfam" id="PF00534">
    <property type="entry name" value="Glycos_transf_1"/>
    <property type="match status" value="1"/>
</dbReference>
<reference evidence="9" key="1">
    <citation type="submission" date="2018-06" db="EMBL/GenBank/DDBJ databases">
        <authorList>
            <person name="Zhirakovskaya E."/>
        </authorList>
    </citation>
    <scope>NUCLEOTIDE SEQUENCE</scope>
</reference>
<evidence type="ECO:0000256" key="3">
    <source>
        <dbReference type="ARBA" id="ARBA00022526"/>
    </source>
</evidence>
<feature type="domain" description="Glycosyl transferase family 1" evidence="7">
    <location>
        <begin position="207"/>
        <end position="378"/>
    </location>
</feature>
<keyword evidence="5 9" id="KW-0808">Transferase</keyword>
<dbReference type="PANTHER" id="PTHR47779">
    <property type="entry name" value="SYNTHASE (CCG-9), PUTATIVE (AFU_ORTHOLOGUE AFUA_3G12100)-RELATED"/>
    <property type="match status" value="1"/>
</dbReference>
<dbReference type="GO" id="GO:0102986">
    <property type="term" value="F:trehalose synthase activity"/>
    <property type="evidence" value="ECO:0007669"/>
    <property type="project" value="UniProtKB-EC"/>
</dbReference>
<dbReference type="EC" id="2.4.1.245" evidence="9"/>
<name>A0A3B1CV55_9ZZZZ</name>
<evidence type="ECO:0000256" key="4">
    <source>
        <dbReference type="ARBA" id="ARBA00022676"/>
    </source>
</evidence>
<organism evidence="9">
    <name type="scientific">hydrothermal vent metagenome</name>
    <dbReference type="NCBI Taxonomy" id="652676"/>
    <lineage>
        <taxon>unclassified sequences</taxon>
        <taxon>metagenomes</taxon>
        <taxon>ecological metagenomes</taxon>
    </lineage>
</organism>
<keyword evidence="3" id="KW-0313">Glucose metabolism</keyword>
<accession>A0A3B1CV55</accession>
<dbReference type="Pfam" id="PF21269">
    <property type="entry name" value="TreT_GT1"/>
    <property type="match status" value="1"/>
</dbReference>
<evidence type="ECO:0000259" key="8">
    <source>
        <dbReference type="Pfam" id="PF21269"/>
    </source>
</evidence>
<evidence type="ECO:0000256" key="2">
    <source>
        <dbReference type="ARBA" id="ARBA00011738"/>
    </source>
</evidence>
<feature type="domain" description="Trehalose synthase N-terminal" evidence="8">
    <location>
        <begin position="31"/>
        <end position="177"/>
    </location>
</feature>
<dbReference type="AlphaFoldDB" id="A0A3B1CV55"/>
<sequence>MIAKYAGIAPKGDLILLQKLGDIFREKSFLHINSTRAGGGVAEILQRMIPILRDLGIDARWEIIEGDERFFDITKKIHNALQGNFEAITEEMWQYHYEVNKRNAKKLNLEADAVLIHDPQPAPLIEFKVQDYSESDNTPWLWRCHIDVSNPVQEVCDYLRQYCEKYDAAIFSVSKFARAMSIDEFIIPPSIDPLSEKNRDLTEDEIRETLEKYKIPSDRPIMLQVSRFDRFKDPIGVIKAYRIVKKYNDCILILAGSPASDDPEGEIVLNEVREYASNDPDIHILLLPPFSDRDINALQRSATVVLQKSLKEGFGLTVSEAMWKGKPVIGGATGGIPLQIVHGFTGFLVHTSEGAAFRARQFLNNPEMVKKMGERGKEYIRNNFLITRQIRDYLSVWYAIKNNEKSVFEL</sequence>
<comment type="subunit">
    <text evidence="2">Homodimer.</text>
</comment>
<dbReference type="Gene3D" id="3.40.50.2000">
    <property type="entry name" value="Glycogen Phosphorylase B"/>
    <property type="match status" value="2"/>
</dbReference>
<evidence type="ECO:0000256" key="5">
    <source>
        <dbReference type="ARBA" id="ARBA00022679"/>
    </source>
</evidence>
<dbReference type="EMBL" id="UOGH01000088">
    <property type="protein sequence ID" value="VAX28473.1"/>
    <property type="molecule type" value="Genomic_DNA"/>
</dbReference>
<evidence type="ECO:0000313" key="9">
    <source>
        <dbReference type="EMBL" id="VAX28473.1"/>
    </source>
</evidence>
<comment type="similarity">
    <text evidence="1">Belongs to the glycosyltransferase group 1 family. Glycosyltransferase 4 subfamily.</text>
</comment>
<evidence type="ECO:0000259" key="7">
    <source>
        <dbReference type="Pfam" id="PF00534"/>
    </source>
</evidence>
<evidence type="ECO:0000256" key="6">
    <source>
        <dbReference type="ARBA" id="ARBA00023277"/>
    </source>
</evidence>
<dbReference type="PANTHER" id="PTHR47779:SF1">
    <property type="entry name" value="SYNTHASE (CCG-9), PUTATIVE (AFU_ORTHOLOGUE AFUA_3G12100)-RELATED"/>
    <property type="match status" value="1"/>
</dbReference>
<dbReference type="GO" id="GO:0006006">
    <property type="term" value="P:glucose metabolic process"/>
    <property type="evidence" value="ECO:0007669"/>
    <property type="project" value="UniProtKB-KW"/>
</dbReference>
<dbReference type="InterPro" id="IPR001296">
    <property type="entry name" value="Glyco_trans_1"/>
</dbReference>
<gene>
    <name evidence="9" type="ORF">MNBD_NITROSPIRAE02-187</name>
</gene>
<proteinExistence type="inferred from homology"/>
<evidence type="ECO:0000256" key="1">
    <source>
        <dbReference type="ARBA" id="ARBA00009481"/>
    </source>
</evidence>
<dbReference type="InterPro" id="IPR049438">
    <property type="entry name" value="TreT_GT1"/>
</dbReference>
<dbReference type="SUPFAM" id="SSF53756">
    <property type="entry name" value="UDP-Glycosyltransferase/glycogen phosphorylase"/>
    <property type="match status" value="1"/>
</dbReference>
<protein>
    <submittedName>
        <fullName evidence="9">Alpha,alpha-trehalose synthase</fullName>
        <ecNumber evidence="9">2.4.1.245</ecNumber>
    </submittedName>
</protein>